<feature type="coiled-coil region" evidence="1">
    <location>
        <begin position="14"/>
        <end position="58"/>
    </location>
</feature>
<reference evidence="3" key="1">
    <citation type="journal article" date="2016" name="Proc. Natl. Acad. Sci. U.S.A.">
        <title>Lipid metabolic changes in an early divergent fungus govern the establishment of a mutualistic symbiosis with endobacteria.</title>
        <authorList>
            <person name="Lastovetsky O.A."/>
            <person name="Gaspar M.L."/>
            <person name="Mondo S.J."/>
            <person name="LaButti K.M."/>
            <person name="Sandor L."/>
            <person name="Grigoriev I.V."/>
            <person name="Henry S.A."/>
            <person name="Pawlowska T.E."/>
        </authorList>
    </citation>
    <scope>NUCLEOTIDE SEQUENCE [LARGE SCALE GENOMIC DNA]</scope>
    <source>
        <strain evidence="3">ATCC 52814</strain>
    </source>
</reference>
<dbReference type="VEuPathDB" id="FungiDB:BCV72DRAFT_295028"/>
<dbReference type="PANTHER" id="PTHR21974:SF2">
    <property type="entry name" value="RE15880P"/>
    <property type="match status" value="1"/>
</dbReference>
<accession>A0A1X0QWV3</accession>
<dbReference type="AlphaFoldDB" id="A0A1X0QWV3"/>
<dbReference type="GO" id="GO:0005929">
    <property type="term" value="C:cilium"/>
    <property type="evidence" value="ECO:0007669"/>
    <property type="project" value="TreeGrafter"/>
</dbReference>
<dbReference type="EMBL" id="KV921976">
    <property type="protein sequence ID" value="ORE04273.1"/>
    <property type="molecule type" value="Genomic_DNA"/>
</dbReference>
<sequence>MSLISCIQDQGPYYRKLSKDLESENRVIRELTIARTERDRLAREVDIKQDQVIKLEKQSKKEFESVRKLRHLSFRSAAATLSGKKKELTAKEEAGYQYAFENEQRAKRELEGLQAQYNSVIIKERELEQQKAHFSESRAQYNALLEQIFESEDPGFPVEVQLRKDLKSYYEQKGLASRDKQRFMNAGDSLEKTSIGIRKVIQLLDRVVNFVPFDIFGGSLIDEEQIVGIEAAKKKIWEIQGHLNAARTYLPEIPYPHTLDIVTNNPMMNMPLNWNYVDMTWKVKTTQCIAILAAATQNVKSSMNWIEQYKTYAEGAIERLKAAIENTKFSLEEERRRIIEAVLSGQLNGLNSSGGNSSSDPSPPPPVYEAPPPARNSLDQNGNQSNALPTIPSNISLPSPAIESTTPLYSPLNETTMSPRMPQVSSSESSNYLQALSPSPARTNPFRDNILAPTSIQQHQVTGNTKYNPNNPFNS</sequence>
<feature type="compositionally biased region" description="Pro residues" evidence="2">
    <location>
        <begin position="361"/>
        <end position="374"/>
    </location>
</feature>
<proteinExistence type="predicted"/>
<evidence type="ECO:0000256" key="1">
    <source>
        <dbReference type="SAM" id="Coils"/>
    </source>
</evidence>
<feature type="compositionally biased region" description="Polar residues" evidence="2">
    <location>
        <begin position="452"/>
        <end position="475"/>
    </location>
</feature>
<protein>
    <submittedName>
        <fullName evidence="3">Uncharacterized protein</fullName>
    </submittedName>
</protein>
<feature type="coiled-coil region" evidence="1">
    <location>
        <begin position="103"/>
        <end position="130"/>
    </location>
</feature>
<dbReference type="Proteomes" id="UP000242414">
    <property type="component" value="Unassembled WGS sequence"/>
</dbReference>
<feature type="region of interest" description="Disordered" evidence="2">
    <location>
        <begin position="349"/>
        <end position="475"/>
    </location>
</feature>
<evidence type="ECO:0000256" key="2">
    <source>
        <dbReference type="SAM" id="MobiDB-lite"/>
    </source>
</evidence>
<name>A0A1X0QWV3_RHIZD</name>
<gene>
    <name evidence="3" type="ORF">BCV72DRAFT_295028</name>
</gene>
<organism evidence="3">
    <name type="scientific">Rhizopus microsporus var. microsporus</name>
    <dbReference type="NCBI Taxonomy" id="86635"/>
    <lineage>
        <taxon>Eukaryota</taxon>
        <taxon>Fungi</taxon>
        <taxon>Fungi incertae sedis</taxon>
        <taxon>Mucoromycota</taxon>
        <taxon>Mucoromycotina</taxon>
        <taxon>Mucoromycetes</taxon>
        <taxon>Mucorales</taxon>
        <taxon>Mucorineae</taxon>
        <taxon>Rhizopodaceae</taxon>
        <taxon>Rhizopus</taxon>
    </lineage>
</organism>
<keyword evidence="1" id="KW-0175">Coiled coil</keyword>
<dbReference type="OrthoDB" id="2562743at2759"/>
<feature type="compositionally biased region" description="Polar residues" evidence="2">
    <location>
        <begin position="377"/>
        <end position="442"/>
    </location>
</feature>
<feature type="compositionally biased region" description="Low complexity" evidence="2">
    <location>
        <begin position="349"/>
        <end position="360"/>
    </location>
</feature>
<dbReference type="PANTHER" id="PTHR21974">
    <property type="entry name" value="RE15880P"/>
    <property type="match status" value="1"/>
</dbReference>
<evidence type="ECO:0000313" key="3">
    <source>
        <dbReference type="EMBL" id="ORE04273.1"/>
    </source>
</evidence>